<dbReference type="RefSeq" id="WP_113742940.1">
    <property type="nucleotide sequence ID" value="NZ_UAPV01000001.1"/>
</dbReference>
<reference evidence="1 2" key="1">
    <citation type="submission" date="2018-06" db="EMBL/GenBank/DDBJ databases">
        <authorList>
            <consortium name="Pathogen Informatics"/>
            <person name="Doyle S."/>
        </authorList>
    </citation>
    <scope>NUCLEOTIDE SEQUENCE [LARGE SCALE GENOMIC DNA]</scope>
    <source>
        <strain evidence="1 2">NCTC13093</strain>
    </source>
</reference>
<name>A0A2X0WQ60_9GAMM</name>
<accession>A0A2X0WQ60</accession>
<keyword evidence="2" id="KW-1185">Reference proteome</keyword>
<sequence>MRKGFFTQDEYDRMNEEILSLGVTVATYYHQNIDKLGCIKLKTFVNYISRSRQKIFSLQHSTLAISVVELTKADLAAVKAKPIANKNLKGEAAVVNISYGQVTFEVNSDNAPKLIADTILSLHNSATAK</sequence>
<protein>
    <submittedName>
        <fullName evidence="1">Uncharacterized protein</fullName>
    </submittedName>
</protein>
<dbReference type="EMBL" id="UAPV01000001">
    <property type="protein sequence ID" value="SPT68692.1"/>
    <property type="molecule type" value="Genomic_DNA"/>
</dbReference>
<gene>
    <name evidence="1" type="ORF">NCTC13093_00051</name>
</gene>
<organism evidence="1 2">
    <name type="scientific">Anaerobiospirillum thomasii</name>
    <dbReference type="NCBI Taxonomy" id="179995"/>
    <lineage>
        <taxon>Bacteria</taxon>
        <taxon>Pseudomonadati</taxon>
        <taxon>Pseudomonadota</taxon>
        <taxon>Gammaproteobacteria</taxon>
        <taxon>Aeromonadales</taxon>
        <taxon>Succinivibrionaceae</taxon>
        <taxon>Anaerobiospirillum</taxon>
    </lineage>
</organism>
<dbReference type="AlphaFoldDB" id="A0A2X0WQ60"/>
<dbReference type="Proteomes" id="UP000250086">
    <property type="component" value="Unassembled WGS sequence"/>
</dbReference>
<evidence type="ECO:0000313" key="1">
    <source>
        <dbReference type="EMBL" id="SPT68692.1"/>
    </source>
</evidence>
<evidence type="ECO:0000313" key="2">
    <source>
        <dbReference type="Proteomes" id="UP000250086"/>
    </source>
</evidence>
<proteinExistence type="predicted"/>